<accession>A0A1V0GVP8</accession>
<sequence length="190" mass="21639">MANKPLPDQSYLINRFRYDPDTGHLFFKEQGVDEFKASGSISAQTRMLQWNSLWSGKRAFTAINSAGYHVGNLRRSVFLAHRIIWKMAYGDEPELIDHVNRIKTDNRLSNLRAATKRQNSWNAKLRSDNRSDLKNIKRSSNGTKWVVHVVAPDSVSYRGSFDCLGQAIAIRDAARTALMEAEQKRSVRAV</sequence>
<dbReference type="Proteomes" id="UP000191257">
    <property type="component" value="Chromosome"/>
</dbReference>
<dbReference type="GO" id="GO:0004519">
    <property type="term" value="F:endonuclease activity"/>
    <property type="evidence" value="ECO:0007669"/>
    <property type="project" value="UniProtKB-KW"/>
</dbReference>
<gene>
    <name evidence="2" type="ORF">A6J80_17545</name>
</gene>
<dbReference type="Pfam" id="PF13392">
    <property type="entry name" value="HNH_3"/>
    <property type="match status" value="1"/>
</dbReference>
<dbReference type="EMBL" id="CP020442">
    <property type="protein sequence ID" value="ARC37917.1"/>
    <property type="molecule type" value="Genomic_DNA"/>
</dbReference>
<keyword evidence="2" id="KW-0378">Hydrolase</keyword>
<protein>
    <submittedName>
        <fullName evidence="2">HNH endonuclease</fullName>
    </submittedName>
</protein>
<dbReference type="KEGG" id="pye:A6J80_17545"/>
<name>A0A1V0GVP8_9RHOB</name>
<evidence type="ECO:0000313" key="2">
    <source>
        <dbReference type="EMBL" id="ARC37917.1"/>
    </source>
</evidence>
<proteinExistence type="predicted"/>
<feature type="domain" description="HNH nuclease" evidence="1">
    <location>
        <begin position="79"/>
        <end position="120"/>
    </location>
</feature>
<dbReference type="RefSeq" id="WP_080622377.1">
    <property type="nucleotide sequence ID" value="NZ_CAWMZI010000001.1"/>
</dbReference>
<dbReference type="SUPFAM" id="SSF54060">
    <property type="entry name" value="His-Me finger endonucleases"/>
    <property type="match status" value="1"/>
</dbReference>
<dbReference type="STRING" id="147645.A6J80_17545"/>
<evidence type="ECO:0000259" key="1">
    <source>
        <dbReference type="Pfam" id="PF13392"/>
    </source>
</evidence>
<keyword evidence="2" id="KW-0540">Nuclease</keyword>
<dbReference type="Gene3D" id="3.90.75.20">
    <property type="match status" value="1"/>
</dbReference>
<dbReference type="InterPro" id="IPR044925">
    <property type="entry name" value="His-Me_finger_sf"/>
</dbReference>
<organism evidence="2 3">
    <name type="scientific">Paracoccus yeei</name>
    <dbReference type="NCBI Taxonomy" id="147645"/>
    <lineage>
        <taxon>Bacteria</taxon>
        <taxon>Pseudomonadati</taxon>
        <taxon>Pseudomonadota</taxon>
        <taxon>Alphaproteobacteria</taxon>
        <taxon>Rhodobacterales</taxon>
        <taxon>Paracoccaceae</taxon>
        <taxon>Paracoccus</taxon>
    </lineage>
</organism>
<reference evidence="2" key="1">
    <citation type="submission" date="2017-12" db="EMBL/GenBank/DDBJ databases">
        <title>FDA dAtabase for Regulatory Grade micrObial Sequences (FDA-ARGOS): Supporting development and validation of Infectious Disease Dx tests.</title>
        <authorList>
            <person name="Campos J."/>
            <person name="Goldberg B."/>
            <person name="Tallon L."/>
            <person name="Sadzewicz L."/>
            <person name="Sengamalay N."/>
            <person name="Ott S."/>
            <person name="Godinez A."/>
            <person name="Nagaraj S."/>
            <person name="Vyas G."/>
            <person name="Aluvathingal J."/>
            <person name="Nadendla S."/>
            <person name="Geyer C."/>
            <person name="Nandy P."/>
            <person name="Hobson J."/>
            <person name="Sichtig H."/>
        </authorList>
    </citation>
    <scope>NUCLEOTIDE SEQUENCE</scope>
    <source>
        <strain evidence="2">FDAARGOS_252</strain>
    </source>
</reference>
<dbReference type="InterPro" id="IPR003615">
    <property type="entry name" value="HNH_nuc"/>
</dbReference>
<evidence type="ECO:0000313" key="3">
    <source>
        <dbReference type="Proteomes" id="UP000191257"/>
    </source>
</evidence>
<keyword evidence="2" id="KW-0255">Endonuclease</keyword>
<keyword evidence="3" id="KW-1185">Reference proteome</keyword>
<dbReference type="AlphaFoldDB" id="A0A1V0GVP8"/>